<proteinExistence type="predicted"/>
<evidence type="ECO:0000256" key="1">
    <source>
        <dbReference type="ARBA" id="ARBA00004651"/>
    </source>
</evidence>
<dbReference type="RefSeq" id="WP_043774044.1">
    <property type="nucleotide sequence ID" value="NZ_JAME01000036.1"/>
</dbReference>
<feature type="transmembrane region" description="Helical" evidence="8">
    <location>
        <begin position="40"/>
        <end position="59"/>
    </location>
</feature>
<dbReference type="GO" id="GO:0005886">
    <property type="term" value="C:plasma membrane"/>
    <property type="evidence" value="ECO:0007669"/>
    <property type="project" value="UniProtKB-SubCell"/>
</dbReference>
<keyword evidence="2" id="KW-0813">Transport</keyword>
<dbReference type="eggNOG" id="COG0168">
    <property type="taxonomic scope" value="Bacteria"/>
</dbReference>
<feature type="transmembrane region" description="Helical" evidence="8">
    <location>
        <begin position="132"/>
        <end position="154"/>
    </location>
</feature>
<keyword evidence="7 8" id="KW-0472">Membrane</keyword>
<feature type="transmembrane region" description="Helical" evidence="8">
    <location>
        <begin position="185"/>
        <end position="209"/>
    </location>
</feature>
<feature type="transmembrane region" description="Helical" evidence="8">
    <location>
        <begin position="444"/>
        <end position="462"/>
    </location>
</feature>
<keyword evidence="4 8" id="KW-0812">Transmembrane</keyword>
<sequence>MARLVQLPLLLLLSGVVCLAMLAPAVLALAQEDHHDARSFFYSGLIGLILTAMIVVAQSGRPHQSNPIRQLVALLAAFVLLPAVLAVPFYEAVRNTTFLNAYVEMVSSFTTTGATLFASERLSDSEHLWRALVGWMGGGLLWIAAAAILAPLTLGGFEVTAVSEPGQTPAPGAAHRDRADPGARLARAVSALVPVYVGLTGAVWLLLLIAGDPPLLALCHAMATLSTSGISPLGGLSDAPSGLAGEAVVFAFLFFALSRLTFSNDTSAARRTGLWYDPEFRLGCLIALAVPSLLFLRHWVAAFDVGDEQNLRAALLSLWGGAFTTLSFLTTTGFESGEWTRAQSWSGIETPGLILMGLAIVGGGVATTAGGVKLLRVFILYLNGKRELERLIHPNSVGRSGLLSRRTRREGAFIAWVFFMMFALTLTATVLALALTGIRFEPAFVLAIASLTNAGPLVAFGMETPINLAQSAAATKLVFAAGTVLGRLEVLALVVMLTPDPWRD</sequence>
<dbReference type="AlphaFoldDB" id="X7F379"/>
<keyword evidence="5 8" id="KW-1133">Transmembrane helix</keyword>
<feature type="transmembrane region" description="Helical" evidence="8">
    <location>
        <begin position="474"/>
        <end position="497"/>
    </location>
</feature>
<dbReference type="Proteomes" id="UP000023430">
    <property type="component" value="Unassembled WGS sequence"/>
</dbReference>
<evidence type="ECO:0000256" key="3">
    <source>
        <dbReference type="ARBA" id="ARBA00022475"/>
    </source>
</evidence>
<keyword evidence="10" id="KW-1185">Reference proteome</keyword>
<comment type="caution">
    <text evidence="9">The sequence shown here is derived from an EMBL/GenBank/DDBJ whole genome shotgun (WGS) entry which is preliminary data.</text>
</comment>
<evidence type="ECO:0000256" key="5">
    <source>
        <dbReference type="ARBA" id="ARBA00022989"/>
    </source>
</evidence>
<dbReference type="PATRIC" id="fig|1449351.3.peg.3834"/>
<dbReference type="GO" id="GO:0030001">
    <property type="term" value="P:metal ion transport"/>
    <property type="evidence" value="ECO:0007669"/>
    <property type="project" value="UniProtKB-ARBA"/>
</dbReference>
<dbReference type="STRING" id="1449351.RISW2_14820"/>
<dbReference type="InterPro" id="IPR003445">
    <property type="entry name" value="Cat_transpt"/>
</dbReference>
<feature type="transmembrane region" description="Helical" evidence="8">
    <location>
        <begin position="413"/>
        <end position="438"/>
    </location>
</feature>
<protein>
    <submittedName>
        <fullName evidence="9">Potassium transporter TrkH</fullName>
    </submittedName>
</protein>
<organism evidence="9 10">
    <name type="scientific">Roseivivax isoporae LMG 25204</name>
    <dbReference type="NCBI Taxonomy" id="1449351"/>
    <lineage>
        <taxon>Bacteria</taxon>
        <taxon>Pseudomonadati</taxon>
        <taxon>Pseudomonadota</taxon>
        <taxon>Alphaproteobacteria</taxon>
        <taxon>Rhodobacterales</taxon>
        <taxon>Roseobacteraceae</taxon>
        <taxon>Roseivivax</taxon>
    </lineage>
</organism>
<gene>
    <name evidence="9" type="ORF">RISW2_14820</name>
</gene>
<dbReference type="OrthoDB" id="7818483at2"/>
<evidence type="ECO:0000313" key="9">
    <source>
        <dbReference type="EMBL" id="ETX27270.1"/>
    </source>
</evidence>
<feature type="transmembrane region" description="Helical" evidence="8">
    <location>
        <begin position="280"/>
        <end position="301"/>
    </location>
</feature>
<evidence type="ECO:0000256" key="4">
    <source>
        <dbReference type="ARBA" id="ARBA00022692"/>
    </source>
</evidence>
<name>X7F379_9RHOB</name>
<evidence type="ECO:0000256" key="8">
    <source>
        <dbReference type="SAM" id="Phobius"/>
    </source>
</evidence>
<evidence type="ECO:0000256" key="2">
    <source>
        <dbReference type="ARBA" id="ARBA00022448"/>
    </source>
</evidence>
<dbReference type="GO" id="GO:0008324">
    <property type="term" value="F:monoatomic cation transmembrane transporter activity"/>
    <property type="evidence" value="ECO:0007669"/>
    <property type="project" value="InterPro"/>
</dbReference>
<reference evidence="9 10" key="1">
    <citation type="submission" date="2014-01" db="EMBL/GenBank/DDBJ databases">
        <title>Roseivivax isoporae LMG 25204 Genome Sequencing.</title>
        <authorList>
            <person name="Lai Q."/>
            <person name="Li G."/>
            <person name="Shao Z."/>
        </authorList>
    </citation>
    <scope>NUCLEOTIDE SEQUENCE [LARGE SCALE GENOMIC DNA]</scope>
    <source>
        <strain evidence="9 10">LMG 25204</strain>
    </source>
</reference>
<dbReference type="Pfam" id="PF02386">
    <property type="entry name" value="TrkH"/>
    <property type="match status" value="1"/>
</dbReference>
<feature type="transmembrane region" description="Helical" evidence="8">
    <location>
        <begin position="71"/>
        <end position="90"/>
    </location>
</feature>
<dbReference type="EMBL" id="JAME01000036">
    <property type="protein sequence ID" value="ETX27270.1"/>
    <property type="molecule type" value="Genomic_DNA"/>
</dbReference>
<keyword evidence="6" id="KW-0406">Ion transport</keyword>
<feature type="transmembrane region" description="Helical" evidence="8">
    <location>
        <begin position="243"/>
        <end position="260"/>
    </location>
</feature>
<evidence type="ECO:0000313" key="10">
    <source>
        <dbReference type="Proteomes" id="UP000023430"/>
    </source>
</evidence>
<comment type="subcellular location">
    <subcellularLocation>
        <location evidence="1">Cell membrane</location>
        <topology evidence="1">Multi-pass membrane protein</topology>
    </subcellularLocation>
</comment>
<dbReference type="PANTHER" id="PTHR32024:SF3">
    <property type="entry name" value="TRK SYSTEM POTASSIUM UPTAKE PROTEIN"/>
    <property type="match status" value="1"/>
</dbReference>
<keyword evidence="3" id="KW-1003">Cell membrane</keyword>
<feature type="transmembrane region" description="Helical" evidence="8">
    <location>
        <begin position="354"/>
        <end position="382"/>
    </location>
</feature>
<evidence type="ECO:0000256" key="7">
    <source>
        <dbReference type="ARBA" id="ARBA00023136"/>
    </source>
</evidence>
<dbReference type="PANTHER" id="PTHR32024">
    <property type="entry name" value="TRK SYSTEM POTASSIUM UPTAKE PROTEIN TRKG-RELATED"/>
    <property type="match status" value="1"/>
</dbReference>
<accession>X7F379</accession>
<evidence type="ECO:0000256" key="6">
    <source>
        <dbReference type="ARBA" id="ARBA00023065"/>
    </source>
</evidence>